<feature type="region of interest" description="Disordered" evidence="2">
    <location>
        <begin position="442"/>
        <end position="473"/>
    </location>
</feature>
<name>A0A9P6RVX2_9FUNG</name>
<dbReference type="OrthoDB" id="2399148at2759"/>
<comment type="subcellular location">
    <subcellularLocation>
        <location evidence="1">Mitochondrion inner membrane</location>
    </subcellularLocation>
</comment>
<dbReference type="GO" id="GO:0044284">
    <property type="term" value="C:mitochondrial crista junction"/>
    <property type="evidence" value="ECO:0007669"/>
    <property type="project" value="TreeGrafter"/>
</dbReference>
<dbReference type="Pfam" id="PF09769">
    <property type="entry name" value="ApoO"/>
    <property type="match status" value="1"/>
</dbReference>
<organism evidence="3 4">
    <name type="scientific">Dissophora globulifera</name>
    <dbReference type="NCBI Taxonomy" id="979702"/>
    <lineage>
        <taxon>Eukaryota</taxon>
        <taxon>Fungi</taxon>
        <taxon>Fungi incertae sedis</taxon>
        <taxon>Mucoromycota</taxon>
        <taxon>Mortierellomycotina</taxon>
        <taxon>Mortierellomycetes</taxon>
        <taxon>Mortierellales</taxon>
        <taxon>Mortierellaceae</taxon>
        <taxon>Dissophora</taxon>
    </lineage>
</organism>
<proteinExistence type="predicted"/>
<evidence type="ECO:0000313" key="3">
    <source>
        <dbReference type="EMBL" id="KAG0327159.1"/>
    </source>
</evidence>
<feature type="compositionally biased region" description="Basic and acidic residues" evidence="2">
    <location>
        <begin position="464"/>
        <end position="473"/>
    </location>
</feature>
<comment type="subunit">
    <text evidence="1">Component of the mitochondrial contact site and cristae organizing system (MICOS) complex.</text>
</comment>
<comment type="caution">
    <text evidence="3">The sequence shown here is derived from an EMBL/GenBank/DDBJ whole genome shotgun (WGS) entry which is preliminary data.</text>
</comment>
<comment type="function">
    <text evidence="1">Component of the MICOS complex, a large protein complex of the mitochondrial inner membrane that plays crucial roles in the maintenance of crista junctions, inner membrane architecture, and formation of contact sites to the outer membrane.</text>
</comment>
<keyword evidence="1" id="KW-0812">Transmembrane</keyword>
<keyword evidence="1" id="KW-0999">Mitochondrion inner membrane</keyword>
<feature type="region of interest" description="Disordered" evidence="2">
    <location>
        <begin position="633"/>
        <end position="654"/>
    </location>
</feature>
<dbReference type="PANTHER" id="PTHR28268:SF1">
    <property type="entry name" value="MICOS SUBUNIT MIC26"/>
    <property type="match status" value="1"/>
</dbReference>
<evidence type="ECO:0000313" key="4">
    <source>
        <dbReference type="Proteomes" id="UP000738325"/>
    </source>
</evidence>
<dbReference type="PANTHER" id="PTHR28268">
    <property type="entry name" value="MICOS SUBUNIT MIC26"/>
    <property type="match status" value="1"/>
</dbReference>
<protein>
    <recommendedName>
        <fullName evidence="1">MICOS complex subunit</fullName>
    </recommendedName>
</protein>
<sequence length="654" mass="75236">MYRVKPQAVAAALRARNDSEIQVQADDLKVHVQEFTNQVLDMADTPPSTSTRAFPQRGNRVEKYRGAYVEEPLIPALIYITVAGMAGSIIARKSNFVFRFLSPAALGLGAAAYCIPKTTNNVLHGLRAYDYSEIGREWKHKYNHTKQSIVDATHELKAVAGSVAEETNDAVSDLSDKTQEIASKTQKVVQDVKDKTYEVAHDLKDKGEDVAKDVQSKSQYMGHQLESAKDQAKETVEDKAGQARQWWNSEKKSAENSANDMKRTMRAKGEQARDWAENAREDGRDWAQEKAEAMRGGTRGFDKDDIERGFDRFKSKARQNWDYGRDEFQDGRSRDAREMKDQAKDWAQDRSREMRSGFDDMRGRAQNYSRNMRDRFDETKDRGEDWAQDRQRDARKLGREARDFAEDRYRDAQRDVRGRTMDMQNRGRREFQKLDGDYEYPRSRSYSRERGRTEDGWGFGFGRPGEDDGRRGRFDRREEFAGHRGRGYDSDMPHRSVMETAREGKHWWQPKDAADTDSYASYDNRPSPQSSSWWKAGSASKDQTMDQFDHAKHHAQRGMDHLKDSVEEKAKSGRAWFAGKTDDMKQRFEHSKHQVDSGFHGKFARDGYGGGEQGRDFGGHGYNHASIYSNDNWFHYDHGEDNRSSAGRGRQRGM</sequence>
<keyword evidence="1" id="KW-0472">Membrane</keyword>
<dbReference type="EMBL" id="JAAAIP010000063">
    <property type="protein sequence ID" value="KAG0327159.1"/>
    <property type="molecule type" value="Genomic_DNA"/>
</dbReference>
<reference evidence="3" key="1">
    <citation type="journal article" date="2020" name="Fungal Divers.">
        <title>Resolving the Mortierellaceae phylogeny through synthesis of multi-gene phylogenetics and phylogenomics.</title>
        <authorList>
            <person name="Vandepol N."/>
            <person name="Liber J."/>
            <person name="Desiro A."/>
            <person name="Na H."/>
            <person name="Kennedy M."/>
            <person name="Barry K."/>
            <person name="Grigoriev I.V."/>
            <person name="Miller A.N."/>
            <person name="O'Donnell K."/>
            <person name="Stajich J.E."/>
            <person name="Bonito G."/>
        </authorList>
    </citation>
    <scope>NUCLEOTIDE SEQUENCE</scope>
    <source>
        <strain evidence="3">REB-010B</strain>
    </source>
</reference>
<keyword evidence="1" id="KW-1133">Transmembrane helix</keyword>
<keyword evidence="4" id="KW-1185">Reference proteome</keyword>
<gene>
    <name evidence="3" type="ORF">BGZ99_008249</name>
</gene>
<evidence type="ECO:0000256" key="2">
    <source>
        <dbReference type="SAM" id="MobiDB-lite"/>
    </source>
</evidence>
<feature type="region of interest" description="Disordered" evidence="2">
    <location>
        <begin position="518"/>
        <end position="544"/>
    </location>
</feature>
<feature type="region of interest" description="Disordered" evidence="2">
    <location>
        <begin position="591"/>
        <end position="618"/>
    </location>
</feature>
<feature type="region of interest" description="Disordered" evidence="2">
    <location>
        <begin position="325"/>
        <end position="399"/>
    </location>
</feature>
<dbReference type="GO" id="GO:0042407">
    <property type="term" value="P:cristae formation"/>
    <property type="evidence" value="ECO:0007669"/>
    <property type="project" value="InterPro"/>
</dbReference>
<feature type="compositionally biased region" description="Basic and acidic residues" evidence="2">
    <location>
        <begin position="634"/>
        <end position="643"/>
    </location>
</feature>
<accession>A0A9P6RVX2</accession>
<feature type="compositionally biased region" description="Basic and acidic residues" evidence="2">
    <location>
        <begin position="325"/>
        <end position="363"/>
    </location>
</feature>
<feature type="compositionally biased region" description="Low complexity" evidence="2">
    <location>
        <begin position="530"/>
        <end position="541"/>
    </location>
</feature>
<keyword evidence="1" id="KW-0496">Mitochondrion</keyword>
<feature type="compositionally biased region" description="Basic and acidic residues" evidence="2">
    <location>
        <begin position="371"/>
        <end position="399"/>
    </location>
</feature>
<dbReference type="InterPro" id="IPR033181">
    <property type="entry name" value="Mic26_fungi"/>
</dbReference>
<feature type="transmembrane region" description="Helical" evidence="1">
    <location>
        <begin position="73"/>
        <end position="91"/>
    </location>
</feature>
<evidence type="ECO:0000256" key="1">
    <source>
        <dbReference type="RuleBase" id="RU363021"/>
    </source>
</evidence>
<dbReference type="GO" id="GO:0061617">
    <property type="term" value="C:MICOS complex"/>
    <property type="evidence" value="ECO:0007669"/>
    <property type="project" value="UniProtKB-UniRule"/>
</dbReference>
<dbReference type="Proteomes" id="UP000738325">
    <property type="component" value="Unassembled WGS sequence"/>
</dbReference>
<dbReference type="Gene3D" id="1.20.120.20">
    <property type="entry name" value="Apolipoprotein"/>
    <property type="match status" value="1"/>
</dbReference>
<dbReference type="AlphaFoldDB" id="A0A9P6RVX2"/>
<feature type="compositionally biased region" description="Basic and acidic residues" evidence="2">
    <location>
        <begin position="442"/>
        <end position="455"/>
    </location>
</feature>
<dbReference type="InterPro" id="IPR019166">
    <property type="entry name" value="MIC26/MIC27"/>
</dbReference>